<protein>
    <submittedName>
        <fullName evidence="1">Uncharacterized protein</fullName>
    </submittedName>
</protein>
<gene>
    <name evidence="1" type="ORF">A3Q41_01269</name>
</gene>
<dbReference type="RefSeq" id="WP_027494751.1">
    <property type="nucleotide sequence ID" value="NZ_CP015220.1"/>
</dbReference>
<keyword evidence="2" id="KW-1185">Reference proteome</keyword>
<accession>A0A143QHR7</accession>
<dbReference type="PATRIC" id="fig|1653479.3.peg.1285"/>
<dbReference type="KEGG" id="rhs:A3Q41_01269"/>
<sequence length="84" mass="8887">MNDTADRLQALYDSTPDARLVLVEGELVLDVPEKSGDESQDDVAVVVVTRAALTERLQDAGGFSRAALEDFAPVVDDIAAKLGA</sequence>
<reference evidence="1 2" key="1">
    <citation type="journal article" date="2016" name="Genome Announc.">
        <title>Complete Genome and Plasmid Sequences for Rhodococcus fascians D188 and Draft Sequences for Rhodococcus Isolates PBTS 1 and PBTS 2.</title>
        <authorList>
            <person name="Stamler R.A."/>
            <person name="Vereecke D."/>
            <person name="Zhang Y."/>
            <person name="Schilkey F."/>
            <person name="Devitt N."/>
            <person name="Randall J.J."/>
        </authorList>
    </citation>
    <scope>NUCLEOTIDE SEQUENCE [LARGE SCALE GENOMIC DNA]</scope>
    <source>
        <strain evidence="1 2">PBTS2</strain>
    </source>
</reference>
<organism evidence="1 2">
    <name type="scientific">Rhodococcoides fascians</name>
    <name type="common">Rhodococcus fascians</name>
    <dbReference type="NCBI Taxonomy" id="1828"/>
    <lineage>
        <taxon>Bacteria</taxon>
        <taxon>Bacillati</taxon>
        <taxon>Actinomycetota</taxon>
        <taxon>Actinomycetes</taxon>
        <taxon>Mycobacteriales</taxon>
        <taxon>Nocardiaceae</taxon>
        <taxon>Rhodococcoides</taxon>
    </lineage>
</organism>
<reference evidence="2" key="2">
    <citation type="submission" date="2016-04" db="EMBL/GenBank/DDBJ databases">
        <title>Complete Genome and Plasmid Sequences for Rhodococcus fascians D188 and Draft Sequences for Rhodococcus spp. Isolates PBTS 1 and PBTS 2.</title>
        <authorList>
            <person name="Stamer R."/>
            <person name="Vereecke D."/>
            <person name="Zhang Y."/>
            <person name="Schilkey F."/>
            <person name="Devitt N."/>
            <person name="Randall J."/>
        </authorList>
    </citation>
    <scope>NUCLEOTIDE SEQUENCE [LARGE SCALE GENOMIC DNA]</scope>
    <source>
        <strain evidence="2">PBTS2</strain>
    </source>
</reference>
<evidence type="ECO:0000313" key="1">
    <source>
        <dbReference type="EMBL" id="AMY22580.1"/>
    </source>
</evidence>
<dbReference type="Proteomes" id="UP000076038">
    <property type="component" value="Chromosome"/>
</dbReference>
<name>A0A143QHR7_RHOFA</name>
<evidence type="ECO:0000313" key="2">
    <source>
        <dbReference type="Proteomes" id="UP000076038"/>
    </source>
</evidence>
<proteinExistence type="predicted"/>
<dbReference type="EMBL" id="CP015220">
    <property type="protein sequence ID" value="AMY22580.1"/>
    <property type="molecule type" value="Genomic_DNA"/>
</dbReference>
<dbReference type="OrthoDB" id="4479147at2"/>
<dbReference type="AlphaFoldDB" id="A0A143QHR7"/>